<accession>A0AAD7ME59</accession>
<dbReference type="EMBL" id="JARKIB010000354">
    <property type="protein sequence ID" value="KAJ7712949.1"/>
    <property type="molecule type" value="Genomic_DNA"/>
</dbReference>
<comment type="caution">
    <text evidence="1">The sequence shown here is derived from an EMBL/GenBank/DDBJ whole genome shotgun (WGS) entry which is preliminary data.</text>
</comment>
<name>A0AAD7ME59_9AGAR</name>
<proteinExistence type="predicted"/>
<evidence type="ECO:0000313" key="2">
    <source>
        <dbReference type="Proteomes" id="UP001215598"/>
    </source>
</evidence>
<dbReference type="SUPFAM" id="SSF54695">
    <property type="entry name" value="POZ domain"/>
    <property type="match status" value="1"/>
</dbReference>
<reference evidence="1" key="1">
    <citation type="submission" date="2023-03" db="EMBL/GenBank/DDBJ databases">
        <title>Massive genome expansion in bonnet fungi (Mycena s.s.) driven by repeated elements and novel gene families across ecological guilds.</title>
        <authorList>
            <consortium name="Lawrence Berkeley National Laboratory"/>
            <person name="Harder C.B."/>
            <person name="Miyauchi S."/>
            <person name="Viragh M."/>
            <person name="Kuo A."/>
            <person name="Thoen E."/>
            <person name="Andreopoulos B."/>
            <person name="Lu D."/>
            <person name="Skrede I."/>
            <person name="Drula E."/>
            <person name="Henrissat B."/>
            <person name="Morin E."/>
            <person name="Kohler A."/>
            <person name="Barry K."/>
            <person name="LaButti K."/>
            <person name="Morin E."/>
            <person name="Salamov A."/>
            <person name="Lipzen A."/>
            <person name="Mereny Z."/>
            <person name="Hegedus B."/>
            <person name="Baldrian P."/>
            <person name="Stursova M."/>
            <person name="Weitz H."/>
            <person name="Taylor A."/>
            <person name="Grigoriev I.V."/>
            <person name="Nagy L.G."/>
            <person name="Martin F."/>
            <person name="Kauserud H."/>
        </authorList>
    </citation>
    <scope>NUCLEOTIDE SEQUENCE</scope>
    <source>
        <strain evidence="1">CBHHK182m</strain>
    </source>
</reference>
<dbReference type="Gene3D" id="3.30.710.10">
    <property type="entry name" value="Potassium Channel Kv1.1, Chain A"/>
    <property type="match status" value="1"/>
</dbReference>
<evidence type="ECO:0000313" key="1">
    <source>
        <dbReference type="EMBL" id="KAJ7712949.1"/>
    </source>
</evidence>
<gene>
    <name evidence="1" type="ORF">B0H16DRAFT_1743733</name>
</gene>
<dbReference type="AlphaFoldDB" id="A0AAD7ME59"/>
<dbReference type="CDD" id="cd18186">
    <property type="entry name" value="BTB_POZ_ZBTB_KLHL-like"/>
    <property type="match status" value="1"/>
</dbReference>
<sequence>MDPVKSVQRSPDFWFEDGTIVLQADNVLYRVYRGFLASRSAVFRDMFSTPQPADEPLIEGCPVVQLHDTAEELALFLKALLPSNPPTAFNTSPVCNLSELVSVLRLSEKYDVPALCAFMESILVALYPTTLEGWDAGPALRYPLFSLFSDGHGPLIVPGYAEGEEDHVKVLDVAVARGLRSILPAVLYCVVVYEHTFISQIQDKEYLQRCITALPELAFARKNIEGCMYSSPKNNGCAQQAACAQVKTEMGYDEARETDPDAMCDPFGLSGPSIKYSGGGVCVNCLEISQLEYEEGRNNWWEDLPKTFGLGTWEELREQDEARTQILNNNLLVAARAQSS</sequence>
<organism evidence="1 2">
    <name type="scientific">Mycena metata</name>
    <dbReference type="NCBI Taxonomy" id="1033252"/>
    <lineage>
        <taxon>Eukaryota</taxon>
        <taxon>Fungi</taxon>
        <taxon>Dikarya</taxon>
        <taxon>Basidiomycota</taxon>
        <taxon>Agaricomycotina</taxon>
        <taxon>Agaricomycetes</taxon>
        <taxon>Agaricomycetidae</taxon>
        <taxon>Agaricales</taxon>
        <taxon>Marasmiineae</taxon>
        <taxon>Mycenaceae</taxon>
        <taxon>Mycena</taxon>
    </lineage>
</organism>
<protein>
    <recommendedName>
        <fullName evidence="3">BTB domain-containing protein</fullName>
    </recommendedName>
</protein>
<evidence type="ECO:0008006" key="3">
    <source>
        <dbReference type="Google" id="ProtNLM"/>
    </source>
</evidence>
<dbReference type="Proteomes" id="UP001215598">
    <property type="component" value="Unassembled WGS sequence"/>
</dbReference>
<dbReference type="InterPro" id="IPR011333">
    <property type="entry name" value="SKP1/BTB/POZ_sf"/>
</dbReference>
<keyword evidence="2" id="KW-1185">Reference proteome</keyword>